<feature type="region of interest" description="Disordered" evidence="1">
    <location>
        <begin position="1"/>
        <end position="27"/>
    </location>
</feature>
<evidence type="ECO:0000256" key="1">
    <source>
        <dbReference type="SAM" id="MobiDB-lite"/>
    </source>
</evidence>
<dbReference type="InterPro" id="IPR045619">
    <property type="entry name" value="DUF6443"/>
</dbReference>
<proteinExistence type="predicted"/>
<reference evidence="3 4" key="1">
    <citation type="submission" date="2023-01" db="EMBL/GenBank/DDBJ databases">
        <title>Complete genome sequence of Muricauda aquimarina strain IFOP_LL357.</title>
        <authorList>
            <person name="Gajardo G."/>
            <person name="Ueki S."/>
            <person name="Maruyama F."/>
        </authorList>
    </citation>
    <scope>NUCLEOTIDE SEQUENCE [LARGE SCALE GENOMIC DNA]</scope>
    <source>
        <strain evidence="3 4">IFOP_LL357</strain>
    </source>
</reference>
<dbReference type="EMBL" id="AP027268">
    <property type="protein sequence ID" value="BDW93374.1"/>
    <property type="molecule type" value="Genomic_DNA"/>
</dbReference>
<dbReference type="NCBIfam" id="TIGR03696">
    <property type="entry name" value="Rhs_assc_core"/>
    <property type="match status" value="1"/>
</dbReference>
<dbReference type="AlphaFoldDB" id="A0AA48HPM5"/>
<dbReference type="Proteomes" id="UP001330184">
    <property type="component" value="Chromosome"/>
</dbReference>
<evidence type="ECO:0000313" key="3">
    <source>
        <dbReference type="EMBL" id="BDW93374.1"/>
    </source>
</evidence>
<dbReference type="InterPro" id="IPR022385">
    <property type="entry name" value="Rhs_assc_core"/>
</dbReference>
<evidence type="ECO:0000313" key="4">
    <source>
        <dbReference type="Proteomes" id="UP001330184"/>
    </source>
</evidence>
<gene>
    <name evidence="3" type="ORF">MACH07_22060</name>
</gene>
<keyword evidence="4" id="KW-1185">Reference proteome</keyword>
<feature type="compositionally biased region" description="Polar residues" evidence="1">
    <location>
        <begin position="10"/>
        <end position="27"/>
    </location>
</feature>
<name>A0AA48HPM5_9FLAO</name>
<organism evidence="3 4">
    <name type="scientific">Flagellimonas marinaquae</name>
    <dbReference type="NCBI Taxonomy" id="254955"/>
    <lineage>
        <taxon>Bacteria</taxon>
        <taxon>Pseudomonadati</taxon>
        <taxon>Bacteroidota</taxon>
        <taxon>Flavobacteriia</taxon>
        <taxon>Flavobacteriales</taxon>
        <taxon>Flavobacteriaceae</taxon>
        <taxon>Flagellimonas</taxon>
    </lineage>
</organism>
<evidence type="ECO:0000259" key="2">
    <source>
        <dbReference type="Pfam" id="PF20041"/>
    </source>
</evidence>
<dbReference type="Gene3D" id="2.180.10.10">
    <property type="entry name" value="RHS repeat-associated core"/>
    <property type="match status" value="1"/>
</dbReference>
<feature type="domain" description="DUF6443" evidence="2">
    <location>
        <begin position="104"/>
        <end position="243"/>
    </location>
</feature>
<dbReference type="Pfam" id="PF20041">
    <property type="entry name" value="DUF6443"/>
    <property type="match status" value="1"/>
</dbReference>
<sequence>MDADGDGFGNPSSNTNACSQPDGYVSNNNDFDDTTIEITNIPPQYFYRDTDGDGFGDPNDSVYRSDAPAGYVTDNTDRCPNEYGINDGCEYQPPLFSNENYIYSRTYQEPLDSEQKIAKNRNVIESLTYYDGLGRSMQRLAIKASPIEKDLVVHVGYDDLGRMDKEWLPFVAATGELGTYRSNPETDTEAFYMNTHGQEMGTMPNPFFQMELEASPMNRILKQTAPGEAWQLGSGHEISYGYNFNIVNEVRQYNVDINLMNGVYSPTLNQNTGAVYYDQGELFKTITRDENHDGTSTKLHTVEEFTDKQGRVVLKRTYALIDNVEEPHDTYYVYDDYGNLTYVLPPKMDATTSTLTDILNDLDELGYQYVYDHRNRLVEKRVPGKGWEYIVYNKLDRPIMTRDALLEGQGKWLFTRYDVFGRVAFTGMVNGGDRSSEQAAADSAPEQWAEQSGSATTVDGASLYYNGDGYPALGSVVELHTMNYYDGYNSTRDGIARPVGQVLGQDQATNVTGLSTSSKVRVLDTNHWINTLSVYDTKSRGIWSHIENTYLGTTDIVSMELDFVGKMVLKENEHTRGSDPTITVTDTYNYDHAGRLISQEQTIGNHTETLFVNQYDGLGQLASKQVGNTVGSPLQTYDYEYNIRGWLKTINDPSNLGNDLFAFGISYNDPTNFGANENPEPLYNGNISQIEWSTASVNTTGNPVSERYSYGYDALNRITSATDNTGHYNLVGISYDKNGNIGSLERKGHTAVDGTGQVTSFTGTMDYLDYGYFNGGASNRLYKVRDDGSDDQGFKDGTGDTQDYWYDGNGNLTRDLNKGIGTAGTDGIAYNHLNLPTNIVTGSGTISYVYDAAGTKLQKTVGSSVTDYVGNYIYQGGTLQFFSTPEGYVTPDGMGGYDYVYQYKDHLGNIRLSYVDDGNGGLEIVEENNYYPFGLEHKGYNNIVNGVENNYSTYQGKEHQKELGLNWHDFGARNYDASLGRWMNLDPLSDKYESVSPYNFVLNNPMMHTDPDGRSVDGEYELIDGEWKKTSTKGDDIGVDFYHTDTKDSKGNDVQKTYVTDREGNWNVINNGRYALQGESRGTDTDWSTVYNEFLDGNGPERSVFEGDHQSIADIKKNYLFKNAAEDFEESGDSKGGGEVSFWPIWDNIGTGSNMQVQMMGSFNASFYKLGDKTLSLVQDSKSRTSYYYHLPVTNYPRSLTRYKTFKGGVHYNGVSKDIVIPHKQESTTYQTYLFFK</sequence>
<accession>A0AA48HPM5</accession>
<protein>
    <recommendedName>
        <fullName evidence="2">DUF6443 domain-containing protein</fullName>
    </recommendedName>
</protein>